<evidence type="ECO:0000256" key="1">
    <source>
        <dbReference type="SAM" id="Phobius"/>
    </source>
</evidence>
<organism evidence="2 3">
    <name type="scientific">Piscirickettsia salmonis</name>
    <dbReference type="NCBI Taxonomy" id="1238"/>
    <lineage>
        <taxon>Bacteria</taxon>
        <taxon>Pseudomonadati</taxon>
        <taxon>Pseudomonadota</taxon>
        <taxon>Gammaproteobacteria</taxon>
        <taxon>Thiotrichales</taxon>
        <taxon>Piscirickettsiaceae</taxon>
        <taxon>Piscirickettsia</taxon>
    </lineage>
</organism>
<protein>
    <submittedName>
        <fullName evidence="2">Uncharacterized protein</fullName>
    </submittedName>
</protein>
<reference evidence="2 3" key="1">
    <citation type="journal article" date="2014" name="Genome Announc.">
        <title>Comparative Genome Analysis of Two Isolates of the Fish Pathogen Piscirickettsia salmonis from Different Hosts Reveals Major Differences in Virulence-Associated Secretion Systems.</title>
        <authorList>
            <person name="Bohle H."/>
            <person name="Henriquez P."/>
            <person name="Grothusen H."/>
            <person name="Navas E."/>
            <person name="Sandoval A."/>
            <person name="Bustamante F."/>
            <person name="Bustos P."/>
            <person name="Mancilla M."/>
        </authorList>
    </citation>
    <scope>NUCLEOTIDE SEQUENCE [LARGE SCALE GENOMIC DNA]</scope>
    <source>
        <strain evidence="3">B1-32597</strain>
    </source>
</reference>
<evidence type="ECO:0000313" key="3">
    <source>
        <dbReference type="Proteomes" id="UP000029558"/>
    </source>
</evidence>
<name>A0AAC8ZPF8_PISSA</name>
<sequence length="55" mass="6503">MDLDFENLNINCKRAAFSIGPYIELMLFILVYYAVYFVIQAIMCLSWIKRVGKTY</sequence>
<dbReference type="AlphaFoldDB" id="A0AAC8ZPF8"/>
<accession>A0AAC8ZPF8</accession>
<evidence type="ECO:0000313" key="2">
    <source>
        <dbReference type="EMBL" id="ALB23190.1"/>
    </source>
</evidence>
<gene>
    <name evidence="2" type="ORF">KU39_2010</name>
</gene>
<dbReference type="EMBL" id="CP012508">
    <property type="protein sequence ID" value="ALB23190.1"/>
    <property type="molecule type" value="Genomic_DNA"/>
</dbReference>
<keyword evidence="1" id="KW-1133">Transmembrane helix</keyword>
<dbReference type="Proteomes" id="UP000029558">
    <property type="component" value="Chromosome"/>
</dbReference>
<keyword evidence="1" id="KW-0812">Transmembrane</keyword>
<feature type="transmembrane region" description="Helical" evidence="1">
    <location>
        <begin position="25"/>
        <end position="48"/>
    </location>
</feature>
<keyword evidence="1" id="KW-0472">Membrane</keyword>
<proteinExistence type="predicted"/>